<name>A0A9W8M996_9AGAR</name>
<evidence type="ECO:0000313" key="3">
    <source>
        <dbReference type="EMBL" id="KAJ2921457.1"/>
    </source>
</evidence>
<feature type="compositionally biased region" description="Basic and acidic residues" evidence="1">
    <location>
        <begin position="202"/>
        <end position="213"/>
    </location>
</feature>
<accession>A0A9W8M996</accession>
<evidence type="ECO:0000256" key="2">
    <source>
        <dbReference type="SAM" id="Phobius"/>
    </source>
</evidence>
<feature type="non-terminal residue" evidence="3">
    <location>
        <position position="221"/>
    </location>
</feature>
<evidence type="ECO:0000256" key="1">
    <source>
        <dbReference type="SAM" id="MobiDB-lite"/>
    </source>
</evidence>
<keyword evidence="2" id="KW-0472">Membrane</keyword>
<dbReference type="Proteomes" id="UP001140091">
    <property type="component" value="Unassembled WGS sequence"/>
</dbReference>
<keyword evidence="4" id="KW-1185">Reference proteome</keyword>
<reference evidence="3" key="1">
    <citation type="submission" date="2022-06" db="EMBL/GenBank/DDBJ databases">
        <title>Genome Sequence of Candolleomyces eurysporus.</title>
        <authorList>
            <person name="Buettner E."/>
        </authorList>
    </citation>
    <scope>NUCLEOTIDE SEQUENCE</scope>
    <source>
        <strain evidence="3">VTCC 930004</strain>
    </source>
</reference>
<gene>
    <name evidence="3" type="ORF">H1R20_g15636</name>
</gene>
<feature type="region of interest" description="Disordered" evidence="1">
    <location>
        <begin position="164"/>
        <end position="221"/>
    </location>
</feature>
<organism evidence="3 4">
    <name type="scientific">Candolleomyces eurysporus</name>
    <dbReference type="NCBI Taxonomy" id="2828524"/>
    <lineage>
        <taxon>Eukaryota</taxon>
        <taxon>Fungi</taxon>
        <taxon>Dikarya</taxon>
        <taxon>Basidiomycota</taxon>
        <taxon>Agaricomycotina</taxon>
        <taxon>Agaricomycetes</taxon>
        <taxon>Agaricomycetidae</taxon>
        <taxon>Agaricales</taxon>
        <taxon>Agaricineae</taxon>
        <taxon>Psathyrellaceae</taxon>
        <taxon>Candolleomyces</taxon>
    </lineage>
</organism>
<feature type="transmembrane region" description="Helical" evidence="2">
    <location>
        <begin position="27"/>
        <end position="51"/>
    </location>
</feature>
<feature type="transmembrane region" description="Helical" evidence="2">
    <location>
        <begin position="72"/>
        <end position="95"/>
    </location>
</feature>
<sequence length="221" mass="23915">MYILSIGCGIAINVFFRQQAPFLNPVVIVYGSLSVGLNVLLTLMIIIRLVILRRSIMKALDGTEHFGSLSQYTSVIAMLVESASIFVVAVLLFIIPLGLQSVVAIAPMIMLNMVQVISSFMIIYRVAQGTTKLDAHDDMSRVFGQDAENTGVASRGKVSVIRFARPPGTPTPREEGSGCDAVVEVDEKGAKTPRGSVSYQRSSEERMDSEREIPSPGLPAP</sequence>
<proteinExistence type="predicted"/>
<evidence type="ECO:0000313" key="4">
    <source>
        <dbReference type="Proteomes" id="UP001140091"/>
    </source>
</evidence>
<comment type="caution">
    <text evidence="3">The sequence shown here is derived from an EMBL/GenBank/DDBJ whole genome shotgun (WGS) entry which is preliminary data.</text>
</comment>
<feature type="transmembrane region" description="Helical" evidence="2">
    <location>
        <begin position="101"/>
        <end position="124"/>
    </location>
</feature>
<keyword evidence="2" id="KW-0812">Transmembrane</keyword>
<dbReference type="EMBL" id="JANBPK010001599">
    <property type="protein sequence ID" value="KAJ2921457.1"/>
    <property type="molecule type" value="Genomic_DNA"/>
</dbReference>
<dbReference type="OrthoDB" id="3267806at2759"/>
<keyword evidence="2" id="KW-1133">Transmembrane helix</keyword>
<dbReference type="AlphaFoldDB" id="A0A9W8M996"/>
<protein>
    <submittedName>
        <fullName evidence="3">Uncharacterized protein</fullName>
    </submittedName>
</protein>